<accession>A0A5B6WM54</accession>
<dbReference type="EMBL" id="SMMG02000002">
    <property type="protein sequence ID" value="KAA3482810.1"/>
    <property type="molecule type" value="Genomic_DNA"/>
</dbReference>
<evidence type="ECO:0000313" key="1">
    <source>
        <dbReference type="EMBL" id="KAA3482810.1"/>
    </source>
</evidence>
<name>A0A5B6WM54_9ROSI</name>
<comment type="caution">
    <text evidence="1">The sequence shown here is derived from an EMBL/GenBank/DDBJ whole genome shotgun (WGS) entry which is preliminary data.</text>
</comment>
<protein>
    <submittedName>
        <fullName evidence="1">Uncharacterized protein</fullName>
    </submittedName>
</protein>
<keyword evidence="2" id="KW-1185">Reference proteome</keyword>
<gene>
    <name evidence="1" type="ORF">EPI10_005028</name>
</gene>
<dbReference type="Proteomes" id="UP000325315">
    <property type="component" value="Unassembled WGS sequence"/>
</dbReference>
<evidence type="ECO:0000313" key="2">
    <source>
        <dbReference type="Proteomes" id="UP000325315"/>
    </source>
</evidence>
<dbReference type="AlphaFoldDB" id="A0A5B6WM54"/>
<proteinExistence type="predicted"/>
<organism evidence="1 2">
    <name type="scientific">Gossypium australe</name>
    <dbReference type="NCBI Taxonomy" id="47621"/>
    <lineage>
        <taxon>Eukaryota</taxon>
        <taxon>Viridiplantae</taxon>
        <taxon>Streptophyta</taxon>
        <taxon>Embryophyta</taxon>
        <taxon>Tracheophyta</taxon>
        <taxon>Spermatophyta</taxon>
        <taxon>Magnoliopsida</taxon>
        <taxon>eudicotyledons</taxon>
        <taxon>Gunneridae</taxon>
        <taxon>Pentapetalae</taxon>
        <taxon>rosids</taxon>
        <taxon>malvids</taxon>
        <taxon>Malvales</taxon>
        <taxon>Malvaceae</taxon>
        <taxon>Malvoideae</taxon>
        <taxon>Gossypium</taxon>
    </lineage>
</organism>
<reference evidence="2" key="1">
    <citation type="journal article" date="2019" name="Plant Biotechnol. J.">
        <title>Genome sequencing of the Australian wild diploid species Gossypium australe highlights disease resistance and delayed gland morphogenesis.</title>
        <authorList>
            <person name="Cai Y."/>
            <person name="Cai X."/>
            <person name="Wang Q."/>
            <person name="Wang P."/>
            <person name="Zhang Y."/>
            <person name="Cai C."/>
            <person name="Xu Y."/>
            <person name="Wang K."/>
            <person name="Zhou Z."/>
            <person name="Wang C."/>
            <person name="Geng S."/>
            <person name="Li B."/>
            <person name="Dong Q."/>
            <person name="Hou Y."/>
            <person name="Wang H."/>
            <person name="Ai P."/>
            <person name="Liu Z."/>
            <person name="Yi F."/>
            <person name="Sun M."/>
            <person name="An G."/>
            <person name="Cheng J."/>
            <person name="Zhang Y."/>
            <person name="Shi Q."/>
            <person name="Xie Y."/>
            <person name="Shi X."/>
            <person name="Chang Y."/>
            <person name="Huang F."/>
            <person name="Chen Y."/>
            <person name="Hong S."/>
            <person name="Mi L."/>
            <person name="Sun Q."/>
            <person name="Zhang L."/>
            <person name="Zhou B."/>
            <person name="Peng R."/>
            <person name="Zhang X."/>
            <person name="Liu F."/>
        </authorList>
    </citation>
    <scope>NUCLEOTIDE SEQUENCE [LARGE SCALE GENOMIC DNA]</scope>
    <source>
        <strain evidence="2">cv. PA1801</strain>
    </source>
</reference>
<sequence length="59" mass="6569">MICLNSLGKFRPCQPACRSNSDRGFSTIQFYDFLCSSCGRGKKVGNKENHARMITKGHA</sequence>